<dbReference type="EMBL" id="JASDAP010000024">
    <property type="protein sequence ID" value="KAK1881455.1"/>
    <property type="molecule type" value="Genomic_DNA"/>
</dbReference>
<gene>
    <name evidence="7" type="ORF">KUDE01_024621</name>
</gene>
<feature type="domain" description="JNK-interacting protein leucine zipper II" evidence="6">
    <location>
        <begin position="140"/>
        <end position="210"/>
    </location>
</feature>
<evidence type="ECO:0000256" key="4">
    <source>
        <dbReference type="ARBA" id="ARBA00023054"/>
    </source>
</evidence>
<sequence length="249" mass="27034">MSPLTSGSPLSPAASNVSMESEEVSDGLNKNPDRSRGKPESSKNIAAVQEGQQGQPGHDASTPLKADDGAENVEKSEVQAIIESTPELDMGLEGCIGTSTPTKGGIENLAFDRNTDSLFEELSSAGNDMIADMDEGADLLGMGREVEHLIHENTQLLETKNALNVVKNDLIAQMDDLTCEKEVLRGELEAVTQAKTKLEDKNKELEEEIKKIRAELEESKQKVKNDNEEDMMCLQPRGSALPGWRWPGS</sequence>
<keyword evidence="3" id="KW-0963">Cytoplasm</keyword>
<dbReference type="InterPro" id="IPR032486">
    <property type="entry name" value="JIP_LZII"/>
</dbReference>
<evidence type="ECO:0000256" key="5">
    <source>
        <dbReference type="SAM" id="MobiDB-lite"/>
    </source>
</evidence>
<organism evidence="7 8">
    <name type="scientific">Dissostichus eleginoides</name>
    <name type="common">Patagonian toothfish</name>
    <name type="synonym">Dissostichus amissus</name>
    <dbReference type="NCBI Taxonomy" id="100907"/>
    <lineage>
        <taxon>Eukaryota</taxon>
        <taxon>Metazoa</taxon>
        <taxon>Chordata</taxon>
        <taxon>Craniata</taxon>
        <taxon>Vertebrata</taxon>
        <taxon>Euteleostomi</taxon>
        <taxon>Actinopterygii</taxon>
        <taxon>Neopterygii</taxon>
        <taxon>Teleostei</taxon>
        <taxon>Neoteleostei</taxon>
        <taxon>Acanthomorphata</taxon>
        <taxon>Eupercaria</taxon>
        <taxon>Perciformes</taxon>
        <taxon>Notothenioidei</taxon>
        <taxon>Nototheniidae</taxon>
        <taxon>Dissostichus</taxon>
    </lineage>
</organism>
<evidence type="ECO:0000256" key="1">
    <source>
        <dbReference type="ARBA" id="ARBA00004496"/>
    </source>
</evidence>
<comment type="subcellular location">
    <subcellularLocation>
        <location evidence="1">Cytoplasm</location>
    </subcellularLocation>
</comment>
<comment type="similarity">
    <text evidence="2">Belongs to the JIP scaffold family.</text>
</comment>
<dbReference type="PANTHER" id="PTHR13886:SF2">
    <property type="entry name" value="C-JUN-AMINO-TERMINAL KINASE-INTERACTING PROTEIN 4"/>
    <property type="match status" value="1"/>
</dbReference>
<evidence type="ECO:0000313" key="8">
    <source>
        <dbReference type="Proteomes" id="UP001228049"/>
    </source>
</evidence>
<evidence type="ECO:0000256" key="2">
    <source>
        <dbReference type="ARBA" id="ARBA00009866"/>
    </source>
</evidence>
<dbReference type="Gene3D" id="1.20.5.1000">
    <property type="entry name" value="arf6 gtpase in complex with a specific effector, jip4"/>
    <property type="match status" value="1"/>
</dbReference>
<evidence type="ECO:0000259" key="6">
    <source>
        <dbReference type="Pfam" id="PF16471"/>
    </source>
</evidence>
<dbReference type="GO" id="GO:0030159">
    <property type="term" value="F:signaling receptor complex adaptor activity"/>
    <property type="evidence" value="ECO:0007669"/>
    <property type="project" value="TreeGrafter"/>
</dbReference>
<keyword evidence="8" id="KW-1185">Reference proteome</keyword>
<comment type="caution">
    <text evidence="7">The sequence shown here is derived from an EMBL/GenBank/DDBJ whole genome shotgun (WGS) entry which is preliminary data.</text>
</comment>
<name>A0AAD9BCW5_DISEL</name>
<dbReference type="GO" id="GO:0019894">
    <property type="term" value="F:kinesin binding"/>
    <property type="evidence" value="ECO:0007669"/>
    <property type="project" value="TreeGrafter"/>
</dbReference>
<proteinExistence type="inferred from homology"/>
<dbReference type="FunFam" id="1.20.5.1000:FF:000001">
    <property type="entry name" value="C-Jun-amino-terminal kinase-interacting protein 3 isoform X2"/>
    <property type="match status" value="1"/>
</dbReference>
<feature type="region of interest" description="Disordered" evidence="5">
    <location>
        <begin position="220"/>
        <end position="249"/>
    </location>
</feature>
<dbReference type="GO" id="GO:0016301">
    <property type="term" value="F:kinase activity"/>
    <property type="evidence" value="ECO:0007669"/>
    <property type="project" value="UniProtKB-KW"/>
</dbReference>
<evidence type="ECO:0000313" key="7">
    <source>
        <dbReference type="EMBL" id="KAK1881455.1"/>
    </source>
</evidence>
<dbReference type="InterPro" id="IPR039911">
    <property type="entry name" value="JIP3/JIP4"/>
</dbReference>
<feature type="region of interest" description="Disordered" evidence="5">
    <location>
        <begin position="1"/>
        <end position="67"/>
    </location>
</feature>
<reference evidence="7" key="1">
    <citation type="submission" date="2023-04" db="EMBL/GenBank/DDBJ databases">
        <title>Chromosome-level genome of Chaenocephalus aceratus.</title>
        <authorList>
            <person name="Park H."/>
        </authorList>
    </citation>
    <scope>NUCLEOTIDE SEQUENCE</scope>
    <source>
        <strain evidence="7">DE</strain>
        <tissue evidence="7">Muscle</tissue>
    </source>
</reference>
<dbReference type="GO" id="GO:0016192">
    <property type="term" value="P:vesicle-mediated transport"/>
    <property type="evidence" value="ECO:0007669"/>
    <property type="project" value="TreeGrafter"/>
</dbReference>
<evidence type="ECO:0000256" key="3">
    <source>
        <dbReference type="ARBA" id="ARBA00022490"/>
    </source>
</evidence>
<keyword evidence="4" id="KW-0175">Coiled coil</keyword>
<accession>A0AAD9BCW5</accession>
<protein>
    <submittedName>
        <fullName evidence="7">C-Jun-amino-terminal kinase-interacting protein 4</fullName>
    </submittedName>
</protein>
<dbReference type="AlphaFoldDB" id="A0AAD9BCW5"/>
<keyword evidence="7" id="KW-0418">Kinase</keyword>
<dbReference type="PANTHER" id="PTHR13886">
    <property type="entry name" value="JNK/SAPK-ASSOCIATED PROTEIN"/>
    <property type="match status" value="1"/>
</dbReference>
<dbReference type="Proteomes" id="UP001228049">
    <property type="component" value="Unassembled WGS sequence"/>
</dbReference>
<keyword evidence="7" id="KW-0808">Transferase</keyword>
<dbReference type="Pfam" id="PF16471">
    <property type="entry name" value="JIP_LZII"/>
    <property type="match status" value="1"/>
</dbReference>
<dbReference type="GO" id="GO:0005078">
    <property type="term" value="F:MAP-kinase scaffold activity"/>
    <property type="evidence" value="ECO:0007669"/>
    <property type="project" value="InterPro"/>
</dbReference>
<dbReference type="GO" id="GO:0008432">
    <property type="term" value="F:JUN kinase binding"/>
    <property type="evidence" value="ECO:0007669"/>
    <property type="project" value="TreeGrafter"/>
</dbReference>
<feature type="compositionally biased region" description="Polar residues" evidence="5">
    <location>
        <begin position="1"/>
        <end position="19"/>
    </location>
</feature>
<dbReference type="GO" id="GO:0005737">
    <property type="term" value="C:cytoplasm"/>
    <property type="evidence" value="ECO:0007669"/>
    <property type="project" value="UniProtKB-SubCell"/>
</dbReference>
<feature type="compositionally biased region" description="Basic and acidic residues" evidence="5">
    <location>
        <begin position="31"/>
        <end position="41"/>
    </location>
</feature>